<reference evidence="2" key="1">
    <citation type="submission" date="2020-05" db="EMBL/GenBank/DDBJ databases">
        <title>WGS assembly of Panicum virgatum.</title>
        <authorList>
            <person name="Lovell J.T."/>
            <person name="Jenkins J."/>
            <person name="Shu S."/>
            <person name="Juenger T.E."/>
            <person name="Schmutz J."/>
        </authorList>
    </citation>
    <scope>NUCLEOTIDE SEQUENCE</scope>
    <source>
        <strain evidence="2">AP13</strain>
    </source>
</reference>
<feature type="compositionally biased region" description="Basic and acidic residues" evidence="1">
    <location>
        <begin position="1"/>
        <end position="12"/>
    </location>
</feature>
<dbReference type="AlphaFoldDB" id="A0A8T0UEQ7"/>
<accession>A0A8T0UEQ7</accession>
<evidence type="ECO:0000313" key="2">
    <source>
        <dbReference type="EMBL" id="KAG2619393.1"/>
    </source>
</evidence>
<gene>
    <name evidence="2" type="ORF">PVAP13_3NG076905</name>
</gene>
<evidence type="ECO:0000256" key="1">
    <source>
        <dbReference type="SAM" id="MobiDB-lite"/>
    </source>
</evidence>
<organism evidence="2 3">
    <name type="scientific">Panicum virgatum</name>
    <name type="common">Blackwell switchgrass</name>
    <dbReference type="NCBI Taxonomy" id="38727"/>
    <lineage>
        <taxon>Eukaryota</taxon>
        <taxon>Viridiplantae</taxon>
        <taxon>Streptophyta</taxon>
        <taxon>Embryophyta</taxon>
        <taxon>Tracheophyta</taxon>
        <taxon>Spermatophyta</taxon>
        <taxon>Magnoliopsida</taxon>
        <taxon>Liliopsida</taxon>
        <taxon>Poales</taxon>
        <taxon>Poaceae</taxon>
        <taxon>PACMAD clade</taxon>
        <taxon>Panicoideae</taxon>
        <taxon>Panicodae</taxon>
        <taxon>Paniceae</taxon>
        <taxon>Panicinae</taxon>
        <taxon>Panicum</taxon>
        <taxon>Panicum sect. Hiantes</taxon>
    </lineage>
</organism>
<dbReference type="Proteomes" id="UP000823388">
    <property type="component" value="Chromosome 3N"/>
</dbReference>
<sequence length="166" mass="18601">MATAERAPRGGERGWNSAPGCRRGGGSARRRVPDFLHHPTWSLSSTWAHSRASRRREGDAPDAAGQSPRWATTAEEHDGGEKNIAESRGPGSRRTPISCPVEESSEWRKRDTRQSGTHQRDPAYEDNAKGSLDSFFFLCLILARNNPKNIAIFMVYMLDHFYRSTT</sequence>
<comment type="caution">
    <text evidence="2">The sequence shown here is derived from an EMBL/GenBank/DDBJ whole genome shotgun (WGS) entry which is preliminary data.</text>
</comment>
<feature type="compositionally biased region" description="Basic and acidic residues" evidence="1">
    <location>
        <begin position="105"/>
        <end position="125"/>
    </location>
</feature>
<feature type="region of interest" description="Disordered" evidence="1">
    <location>
        <begin position="1"/>
        <end position="125"/>
    </location>
</feature>
<proteinExistence type="predicted"/>
<protein>
    <submittedName>
        <fullName evidence="2">Uncharacterized protein</fullName>
    </submittedName>
</protein>
<name>A0A8T0UEQ7_PANVG</name>
<feature type="compositionally biased region" description="Basic and acidic residues" evidence="1">
    <location>
        <begin position="74"/>
        <end position="85"/>
    </location>
</feature>
<keyword evidence="3" id="KW-1185">Reference proteome</keyword>
<evidence type="ECO:0000313" key="3">
    <source>
        <dbReference type="Proteomes" id="UP000823388"/>
    </source>
</evidence>
<dbReference type="EMBL" id="CM029042">
    <property type="protein sequence ID" value="KAG2619393.1"/>
    <property type="molecule type" value="Genomic_DNA"/>
</dbReference>